<feature type="signal peptide" evidence="1">
    <location>
        <begin position="1"/>
        <end position="18"/>
    </location>
</feature>
<evidence type="ECO:0000313" key="2">
    <source>
        <dbReference type="EMBL" id="MBO8456185.1"/>
    </source>
</evidence>
<dbReference type="AlphaFoldDB" id="A0A9D9N0Z1"/>
<dbReference type="Gene3D" id="3.40.50.11970">
    <property type="match status" value="1"/>
</dbReference>
<dbReference type="PANTHER" id="PTHR37835:SF1">
    <property type="entry name" value="ALPHA-CLOSTRIPAIN"/>
    <property type="match status" value="1"/>
</dbReference>
<evidence type="ECO:0000256" key="1">
    <source>
        <dbReference type="SAM" id="SignalP"/>
    </source>
</evidence>
<accession>A0A9D9N0Z1</accession>
<dbReference type="PROSITE" id="PS51257">
    <property type="entry name" value="PROKAR_LIPOPROTEIN"/>
    <property type="match status" value="1"/>
</dbReference>
<dbReference type="Proteomes" id="UP000823617">
    <property type="component" value="Unassembled WGS sequence"/>
</dbReference>
<dbReference type="EMBL" id="JADIMK010000074">
    <property type="protein sequence ID" value="MBO8456185.1"/>
    <property type="molecule type" value="Genomic_DNA"/>
</dbReference>
<reference evidence="2" key="1">
    <citation type="submission" date="2020-10" db="EMBL/GenBank/DDBJ databases">
        <authorList>
            <person name="Gilroy R."/>
        </authorList>
    </citation>
    <scope>NUCLEOTIDE SEQUENCE</scope>
    <source>
        <strain evidence="2">B1-3475</strain>
    </source>
</reference>
<name>A0A9D9N0Z1_9BACT</name>
<keyword evidence="1" id="KW-0732">Signal</keyword>
<evidence type="ECO:0008006" key="4">
    <source>
        <dbReference type="Google" id="ProtNLM"/>
    </source>
</evidence>
<dbReference type="Pfam" id="PF03415">
    <property type="entry name" value="Peptidase_C11"/>
    <property type="match status" value="1"/>
</dbReference>
<feature type="chain" id="PRO_5038847351" description="Clostripain family protein" evidence="1">
    <location>
        <begin position="19"/>
        <end position="438"/>
    </location>
</feature>
<protein>
    <recommendedName>
        <fullName evidence="4">Clostripain family protein</fullName>
    </recommendedName>
</protein>
<gene>
    <name evidence="2" type="ORF">IAC08_07260</name>
</gene>
<evidence type="ECO:0000313" key="3">
    <source>
        <dbReference type="Proteomes" id="UP000823617"/>
    </source>
</evidence>
<proteinExistence type="predicted"/>
<dbReference type="InterPro" id="IPR005077">
    <property type="entry name" value="Peptidase_C11"/>
</dbReference>
<dbReference type="PANTHER" id="PTHR37835">
    <property type="entry name" value="ALPHA-CLOSTRIPAIN"/>
    <property type="match status" value="1"/>
</dbReference>
<sequence>MRYILRSILMASALAAAASCCKHKAEPPRFPDHIDNVLVMYMAGQNNIASNLRNNIITLCSGYLPAGNDPTIFLSYQKISSSKVPAKSYLIRYYRHGGALAADTVARYGSDLPAASAATLNKVLSDVKESFPSASYSLLFSSHATGWLPKGYYNNPSSYDSQLSGLPERTVTSSGMPDQEWVPYHEEYRDPSLPPVKSIGQDAVSQNGSAVSYEIDLKEFRDAIPMHLDYILFDCCLMGGIEVAYELKDKCDRIIFSPAEVIAYGFNYRTMGALLLSASGADLEGVCRDYYNYYNSKPGAYRSATVTLVDCTRLEPVAEACRTIFSSHREGLSTIDPDNVQRYYTGGHHWFYDLYDIACKAGADDGELSALSEALDGCTIYKASTETFLSGPETSPGYGFSISVYSGFSMYLPCDGSEFLDDAYRSLDWNVRTGLVEE</sequence>
<comment type="caution">
    <text evidence="2">The sequence shown here is derived from an EMBL/GenBank/DDBJ whole genome shotgun (WGS) entry which is preliminary data.</text>
</comment>
<reference evidence="2" key="2">
    <citation type="journal article" date="2021" name="PeerJ">
        <title>Extensive microbial diversity within the chicken gut microbiome revealed by metagenomics and culture.</title>
        <authorList>
            <person name="Gilroy R."/>
            <person name="Ravi A."/>
            <person name="Getino M."/>
            <person name="Pursley I."/>
            <person name="Horton D.L."/>
            <person name="Alikhan N.F."/>
            <person name="Baker D."/>
            <person name="Gharbi K."/>
            <person name="Hall N."/>
            <person name="Watson M."/>
            <person name="Adriaenssens E.M."/>
            <person name="Foster-Nyarko E."/>
            <person name="Jarju S."/>
            <person name="Secka A."/>
            <person name="Antonio M."/>
            <person name="Oren A."/>
            <person name="Chaudhuri R.R."/>
            <person name="La Ragione R."/>
            <person name="Hildebrand F."/>
            <person name="Pallen M.J."/>
        </authorList>
    </citation>
    <scope>NUCLEOTIDE SEQUENCE</scope>
    <source>
        <strain evidence="2">B1-3475</strain>
    </source>
</reference>
<organism evidence="2 3">
    <name type="scientific">Candidatus Cryptobacteroides intestinigallinarum</name>
    <dbReference type="NCBI Taxonomy" id="2840767"/>
    <lineage>
        <taxon>Bacteria</taxon>
        <taxon>Pseudomonadati</taxon>
        <taxon>Bacteroidota</taxon>
        <taxon>Bacteroidia</taxon>
        <taxon>Bacteroidales</taxon>
        <taxon>Candidatus Cryptobacteroides</taxon>
    </lineage>
</organism>